<dbReference type="PROSITE" id="PS00786">
    <property type="entry name" value="5_NUCLEOTIDASE_2"/>
    <property type="match status" value="1"/>
</dbReference>
<evidence type="ECO:0000256" key="1">
    <source>
        <dbReference type="ARBA" id="ARBA00006654"/>
    </source>
</evidence>
<evidence type="ECO:0000259" key="8">
    <source>
        <dbReference type="Pfam" id="PF02872"/>
    </source>
</evidence>
<dbReference type="PROSITE" id="PS00785">
    <property type="entry name" value="5_NUCLEOTIDASE_1"/>
    <property type="match status" value="1"/>
</dbReference>
<dbReference type="InterPro" id="IPR008334">
    <property type="entry name" value="5'-Nucleotdase_C"/>
</dbReference>
<keyword evidence="10" id="KW-1185">Reference proteome</keyword>
<dbReference type="EC" id="3.1.3.5" evidence="9"/>
<keyword evidence="3 6" id="KW-0732">Signal</keyword>
<organism evidence="9 10">
    <name type="scientific">Aureimonas pseudogalii</name>
    <dbReference type="NCBI Taxonomy" id="1744844"/>
    <lineage>
        <taxon>Bacteria</taxon>
        <taxon>Pseudomonadati</taxon>
        <taxon>Pseudomonadota</taxon>
        <taxon>Alphaproteobacteria</taxon>
        <taxon>Hyphomicrobiales</taxon>
        <taxon>Aurantimonadaceae</taxon>
        <taxon>Aureimonas</taxon>
    </lineage>
</organism>
<dbReference type="InterPro" id="IPR006146">
    <property type="entry name" value="5'-Nucleotdase_CS"/>
</dbReference>
<accession>A0A7W6EAG4</accession>
<dbReference type="GO" id="GO:0009166">
    <property type="term" value="P:nucleotide catabolic process"/>
    <property type="evidence" value="ECO:0007669"/>
    <property type="project" value="InterPro"/>
</dbReference>
<comment type="caution">
    <text evidence="9">The sequence shown here is derived from an EMBL/GenBank/DDBJ whole genome shotgun (WGS) entry which is preliminary data.</text>
</comment>
<dbReference type="GO" id="GO:0000166">
    <property type="term" value="F:nucleotide binding"/>
    <property type="evidence" value="ECO:0007669"/>
    <property type="project" value="UniProtKB-KW"/>
</dbReference>
<feature type="domain" description="5'-Nucleotidase C-terminal" evidence="8">
    <location>
        <begin position="338"/>
        <end position="500"/>
    </location>
</feature>
<dbReference type="SUPFAM" id="SSF55816">
    <property type="entry name" value="5'-nucleotidase (syn. UDP-sugar hydrolase), C-terminal domain"/>
    <property type="match status" value="1"/>
</dbReference>
<sequence>MKSPALALALLAGTALGGIGSTPAAAFDLTILHINDFHSRMEPINKYDGPCSAKEAEEKACFGGIARIASAVAAERAAAGSTPVLLVDAGDQSQGSLFYTFYRDKDSAEFMNRIGFEAMAVGNHEFDDGVPVIQAFAGAVHFPMLMANADLVREPALAALVKPSTIVEKGGERIGLIGLTPRDNQELTAAGKSIDFTDPVEAARREAERLTSEGVTKIILLSHSGYEEDKRLAAAVPGIDAIVGGHSHTLLSSTDPKAAGPYPTLVKGPDGRDVPIVQAYAYSKYLGKITLTFDEAGAVTKAEGAPILLDASVLEDAGVKARVAELAVPLEEIRSKVVARAAAPIDGSRDTCRVGECAMGNLVADAILDRTKDQGVTIAIGNGGNVRASIDGGEITMGEILTVLPFQNTLATFQLTGADIVAALENGVSQVEDTAGRFPQVAGLQFDWSRKGTPGVDRVKAVRVKDAAGAFVPIDLAATYTVVSNNFLRGGGDGYKIFTEKGRNAYDYGPNMEDAVVAYLQAGGAAYAPYVDGRIREVE</sequence>
<proteinExistence type="inferred from homology"/>
<dbReference type="InterPro" id="IPR006179">
    <property type="entry name" value="5_nucleotidase/apyrase"/>
</dbReference>
<dbReference type="Pfam" id="PF02872">
    <property type="entry name" value="5_nucleotid_C"/>
    <property type="match status" value="1"/>
</dbReference>
<feature type="signal peptide" evidence="6">
    <location>
        <begin position="1"/>
        <end position="26"/>
    </location>
</feature>
<protein>
    <submittedName>
        <fullName evidence="9">5'-nucleotidase</fullName>
        <ecNumber evidence="9">3.1.3.5</ecNumber>
    </submittedName>
</protein>
<dbReference type="Proteomes" id="UP000542776">
    <property type="component" value="Unassembled WGS sequence"/>
</dbReference>
<evidence type="ECO:0000256" key="4">
    <source>
        <dbReference type="ARBA" id="ARBA00022741"/>
    </source>
</evidence>
<keyword evidence="2" id="KW-0479">Metal-binding</keyword>
<dbReference type="InterPro" id="IPR036907">
    <property type="entry name" value="5'-Nucleotdase_C_sf"/>
</dbReference>
<evidence type="ECO:0000256" key="3">
    <source>
        <dbReference type="ARBA" id="ARBA00022729"/>
    </source>
</evidence>
<reference evidence="9 10" key="1">
    <citation type="submission" date="2020-08" db="EMBL/GenBank/DDBJ databases">
        <title>Genomic Encyclopedia of Type Strains, Phase IV (KMG-IV): sequencing the most valuable type-strain genomes for metagenomic binning, comparative biology and taxonomic classification.</title>
        <authorList>
            <person name="Goeker M."/>
        </authorList>
    </citation>
    <scope>NUCLEOTIDE SEQUENCE [LARGE SCALE GENOMIC DNA]</scope>
    <source>
        <strain evidence="9 10">DSM 102238</strain>
    </source>
</reference>
<dbReference type="PANTHER" id="PTHR11575:SF24">
    <property type="entry name" value="5'-NUCLEOTIDASE"/>
    <property type="match status" value="1"/>
</dbReference>
<dbReference type="CDD" id="cd07409">
    <property type="entry name" value="MPP_CD73_N"/>
    <property type="match status" value="1"/>
</dbReference>
<dbReference type="Gene3D" id="3.90.780.10">
    <property type="entry name" value="5'-Nucleotidase, C-terminal domain"/>
    <property type="match status" value="1"/>
</dbReference>
<dbReference type="Pfam" id="PF00149">
    <property type="entry name" value="Metallophos"/>
    <property type="match status" value="1"/>
</dbReference>
<evidence type="ECO:0000256" key="2">
    <source>
        <dbReference type="ARBA" id="ARBA00022723"/>
    </source>
</evidence>
<keyword evidence="5 6" id="KW-0378">Hydrolase</keyword>
<dbReference type="RefSeq" id="WP_183199243.1">
    <property type="nucleotide sequence ID" value="NZ_JACIEK010000002.1"/>
</dbReference>
<dbReference type="SUPFAM" id="SSF56300">
    <property type="entry name" value="Metallo-dependent phosphatases"/>
    <property type="match status" value="1"/>
</dbReference>
<evidence type="ECO:0000313" key="9">
    <source>
        <dbReference type="EMBL" id="MBB3997703.1"/>
    </source>
</evidence>
<dbReference type="InterPro" id="IPR029052">
    <property type="entry name" value="Metallo-depent_PP-like"/>
</dbReference>
<dbReference type="GO" id="GO:0008253">
    <property type="term" value="F:5'-nucleotidase activity"/>
    <property type="evidence" value="ECO:0007669"/>
    <property type="project" value="UniProtKB-EC"/>
</dbReference>
<keyword evidence="4 6" id="KW-0547">Nucleotide-binding</keyword>
<evidence type="ECO:0000313" key="10">
    <source>
        <dbReference type="Proteomes" id="UP000542776"/>
    </source>
</evidence>
<dbReference type="AlphaFoldDB" id="A0A7W6EAG4"/>
<evidence type="ECO:0000259" key="7">
    <source>
        <dbReference type="Pfam" id="PF00149"/>
    </source>
</evidence>
<dbReference type="InterPro" id="IPR004843">
    <property type="entry name" value="Calcineurin-like_PHP"/>
</dbReference>
<name>A0A7W6EAG4_9HYPH</name>
<dbReference type="PANTHER" id="PTHR11575">
    <property type="entry name" value="5'-NUCLEOTIDASE-RELATED"/>
    <property type="match status" value="1"/>
</dbReference>
<evidence type="ECO:0000256" key="5">
    <source>
        <dbReference type="ARBA" id="ARBA00022801"/>
    </source>
</evidence>
<feature type="domain" description="Calcineurin-like phosphoesterase" evidence="7">
    <location>
        <begin position="29"/>
        <end position="249"/>
    </location>
</feature>
<gene>
    <name evidence="9" type="ORF">GGR04_001539</name>
</gene>
<dbReference type="FunFam" id="3.60.21.10:FF:000020">
    <property type="entry name" value="NT5E isoform 4"/>
    <property type="match status" value="1"/>
</dbReference>
<comment type="similarity">
    <text evidence="1 6">Belongs to the 5'-nucleotidase family.</text>
</comment>
<dbReference type="PRINTS" id="PR01607">
    <property type="entry name" value="APYRASEFAMLY"/>
</dbReference>
<dbReference type="GO" id="GO:0046872">
    <property type="term" value="F:metal ion binding"/>
    <property type="evidence" value="ECO:0007669"/>
    <property type="project" value="UniProtKB-KW"/>
</dbReference>
<evidence type="ECO:0000256" key="6">
    <source>
        <dbReference type="RuleBase" id="RU362119"/>
    </source>
</evidence>
<feature type="chain" id="PRO_5031592728" evidence="6">
    <location>
        <begin position="27"/>
        <end position="539"/>
    </location>
</feature>
<dbReference type="Gene3D" id="3.60.21.10">
    <property type="match status" value="1"/>
</dbReference>
<dbReference type="EMBL" id="JACIEK010000002">
    <property type="protein sequence ID" value="MBB3997703.1"/>
    <property type="molecule type" value="Genomic_DNA"/>
</dbReference>